<name>A0ABD5W5J1_9EURY</name>
<dbReference type="InterPro" id="IPR001753">
    <property type="entry name" value="Enoyl-CoA_hydra/iso"/>
</dbReference>
<dbReference type="InterPro" id="IPR018376">
    <property type="entry name" value="Enoyl-CoA_hyd/isom_CS"/>
</dbReference>
<dbReference type="AlphaFoldDB" id="A0ABD5W5J1"/>
<comment type="similarity">
    <text evidence="1 2">Belongs to the enoyl-CoA hydratase/isomerase family.</text>
</comment>
<accession>A0ABD5W5J1</accession>
<dbReference type="RefSeq" id="WP_267164204.1">
    <property type="nucleotide sequence ID" value="NZ_CP112972.1"/>
</dbReference>
<dbReference type="InterPro" id="IPR029045">
    <property type="entry name" value="ClpP/crotonase-like_dom_sf"/>
</dbReference>
<comment type="caution">
    <text evidence="3">The sequence shown here is derived from an EMBL/GenBank/DDBJ whole genome shotgun (WGS) entry which is preliminary data.</text>
</comment>
<dbReference type="PROSITE" id="PS00166">
    <property type="entry name" value="ENOYL_COA_HYDRATASE"/>
    <property type="match status" value="1"/>
</dbReference>
<dbReference type="Gene3D" id="3.90.226.10">
    <property type="entry name" value="2-enoyl-CoA Hydratase, Chain A, domain 1"/>
    <property type="match status" value="1"/>
</dbReference>
<dbReference type="Proteomes" id="UP001596445">
    <property type="component" value="Unassembled WGS sequence"/>
</dbReference>
<protein>
    <submittedName>
        <fullName evidence="3">Enoyl-CoA hydratase/isomerase family protein</fullName>
    </submittedName>
</protein>
<evidence type="ECO:0000256" key="1">
    <source>
        <dbReference type="ARBA" id="ARBA00005254"/>
    </source>
</evidence>
<sequence>MIRTETDGPLRVVTLDRPDRRNALDPDGLDALSAAVEQATEPVVYLHGAGEAFCAGADLSVVSELDREEAVAFAEHGQQVARTLETYDGVVVAGIDGAARGGGVELALACDIRVGTPEATLSESGVSLGLFGAWGGTARLSRIVGETVAMDISLSGRVLSGTEAREVGLLSRVVEEPRAVATEIAANDAGALRTIKQRIRDDDSVETQETRAAAAFGNLIADSNLESVSGE</sequence>
<dbReference type="EMBL" id="JBHSZI010000001">
    <property type="protein sequence ID" value="MFC7059426.1"/>
    <property type="molecule type" value="Genomic_DNA"/>
</dbReference>
<organism evidence="3 4">
    <name type="scientific">Halovenus salina</name>
    <dbReference type="NCBI Taxonomy" id="1510225"/>
    <lineage>
        <taxon>Archaea</taxon>
        <taxon>Methanobacteriati</taxon>
        <taxon>Methanobacteriota</taxon>
        <taxon>Stenosarchaea group</taxon>
        <taxon>Halobacteria</taxon>
        <taxon>Halobacteriales</taxon>
        <taxon>Haloarculaceae</taxon>
        <taxon>Halovenus</taxon>
    </lineage>
</organism>
<reference evidence="3 4" key="1">
    <citation type="journal article" date="2019" name="Int. J. Syst. Evol. Microbiol.">
        <title>The Global Catalogue of Microorganisms (GCM) 10K type strain sequencing project: providing services to taxonomists for standard genome sequencing and annotation.</title>
        <authorList>
            <consortium name="The Broad Institute Genomics Platform"/>
            <consortium name="The Broad Institute Genome Sequencing Center for Infectious Disease"/>
            <person name="Wu L."/>
            <person name="Ma J."/>
        </authorList>
    </citation>
    <scope>NUCLEOTIDE SEQUENCE [LARGE SCALE GENOMIC DNA]</scope>
    <source>
        <strain evidence="3 4">JCM 30072</strain>
    </source>
</reference>
<proteinExistence type="inferred from homology"/>
<dbReference type="GeneID" id="76631590"/>
<dbReference type="SUPFAM" id="SSF52096">
    <property type="entry name" value="ClpP/crotonase"/>
    <property type="match status" value="1"/>
</dbReference>
<evidence type="ECO:0000313" key="4">
    <source>
        <dbReference type="Proteomes" id="UP001596445"/>
    </source>
</evidence>
<evidence type="ECO:0000256" key="2">
    <source>
        <dbReference type="RuleBase" id="RU003707"/>
    </source>
</evidence>
<dbReference type="PANTHER" id="PTHR43802:SF1">
    <property type="entry name" value="IP11341P-RELATED"/>
    <property type="match status" value="1"/>
</dbReference>
<keyword evidence="4" id="KW-1185">Reference proteome</keyword>
<dbReference type="PANTHER" id="PTHR43802">
    <property type="entry name" value="ENOYL-COA HYDRATASE"/>
    <property type="match status" value="1"/>
</dbReference>
<dbReference type="CDD" id="cd06558">
    <property type="entry name" value="crotonase-like"/>
    <property type="match status" value="1"/>
</dbReference>
<evidence type="ECO:0000313" key="3">
    <source>
        <dbReference type="EMBL" id="MFC7059426.1"/>
    </source>
</evidence>
<dbReference type="Pfam" id="PF00378">
    <property type="entry name" value="ECH_1"/>
    <property type="match status" value="1"/>
</dbReference>
<gene>
    <name evidence="3" type="ORF">ACFQQG_16170</name>
</gene>